<gene>
    <name evidence="1" type="ORF">SYN_01152</name>
</gene>
<dbReference type="STRING" id="56780.SYN_01152"/>
<reference evidence="1 2" key="1">
    <citation type="journal article" date="2007" name="Proc. Natl. Acad. Sci. U.S.A.">
        <title>The genome of Syntrophus aciditrophicus: life at the thermodynamic limit of microbial growth.</title>
        <authorList>
            <person name="McInerney M.J."/>
            <person name="Rohlin L."/>
            <person name="Mouttaki H."/>
            <person name="Kim U."/>
            <person name="Krupp R.S."/>
            <person name="Rios-Hernandez L."/>
            <person name="Sieber J."/>
            <person name="Struchtemeyer C.G."/>
            <person name="Bhattacharyya A."/>
            <person name="Campbell J.W."/>
            <person name="Gunsalus R.P."/>
        </authorList>
    </citation>
    <scope>NUCLEOTIDE SEQUENCE [LARGE SCALE GENOMIC DNA]</scope>
    <source>
        <strain evidence="1 2">SB</strain>
    </source>
</reference>
<protein>
    <submittedName>
        <fullName evidence="1">Hypothetical cytosolic protein</fullName>
    </submittedName>
</protein>
<sequence length="172" mass="19636">MKESSNCQIPCLPEMAEGEAAVGPQPFIMVVKRKLAKPWNYCFKNRLKKYFAFFRKGGGAPVEINTSSGLKAGDLVRVRPPEDIKGSLDSFNELKGCAFLESMWQYCGTTQRVLKPLEKFLDERDYKVKKCRGIVILEGVICNGTPVFGRCDRCCHLFWREEWLEKIGESEK</sequence>
<dbReference type="Proteomes" id="UP000001933">
    <property type="component" value="Chromosome"/>
</dbReference>
<dbReference type="eggNOG" id="ENOG50336GI">
    <property type="taxonomic scope" value="Bacteria"/>
</dbReference>
<evidence type="ECO:0000313" key="2">
    <source>
        <dbReference type="Proteomes" id="UP000001933"/>
    </source>
</evidence>
<dbReference type="KEGG" id="sat:SYN_01152"/>
<dbReference type="RefSeq" id="WP_011416288.1">
    <property type="nucleotide sequence ID" value="NC_007759.1"/>
</dbReference>
<dbReference type="InParanoid" id="Q2LPQ0"/>
<name>Q2LPQ0_SYNAS</name>
<dbReference type="AlphaFoldDB" id="Q2LPQ0"/>
<proteinExistence type="predicted"/>
<dbReference type="OrthoDB" id="164665at2"/>
<keyword evidence="2" id="KW-1185">Reference proteome</keyword>
<dbReference type="EMBL" id="CP000252">
    <property type="protein sequence ID" value="ABC76254.1"/>
    <property type="molecule type" value="Genomic_DNA"/>
</dbReference>
<accession>Q2LPQ0</accession>
<evidence type="ECO:0000313" key="1">
    <source>
        <dbReference type="EMBL" id="ABC76254.1"/>
    </source>
</evidence>
<dbReference type="HOGENOM" id="CLU_1545425_0_0_7"/>
<organism evidence="1 2">
    <name type="scientific">Syntrophus aciditrophicus (strain SB)</name>
    <dbReference type="NCBI Taxonomy" id="56780"/>
    <lineage>
        <taxon>Bacteria</taxon>
        <taxon>Pseudomonadati</taxon>
        <taxon>Thermodesulfobacteriota</taxon>
        <taxon>Syntrophia</taxon>
        <taxon>Syntrophales</taxon>
        <taxon>Syntrophaceae</taxon>
        <taxon>Syntrophus</taxon>
    </lineage>
</organism>